<reference evidence="4 6" key="1">
    <citation type="submission" date="2019-09" db="EMBL/GenBank/DDBJ databases">
        <title>Butyricimonas paravirosa DSM 105722 (=214-4 = JCM 18677 = CCUG 65563).</title>
        <authorList>
            <person name="Le Roy T."/>
            <person name="Cani P.D."/>
        </authorList>
    </citation>
    <scope>NUCLEOTIDE SEQUENCE [LARGE SCALE GENOMIC DNA]</scope>
    <source>
        <strain evidence="4 6">DSM 105722</strain>
    </source>
</reference>
<gene>
    <name evidence="4" type="ORF">F1644_12745</name>
    <name evidence="3" type="ORF">GGR15_000026</name>
</gene>
<dbReference type="InterPro" id="IPR032508">
    <property type="entry name" value="FecR_C"/>
</dbReference>
<dbReference type="PANTHER" id="PTHR30273:SF2">
    <property type="entry name" value="PROTEIN FECR"/>
    <property type="match status" value="1"/>
</dbReference>
<evidence type="ECO:0000313" key="3">
    <source>
        <dbReference type="EMBL" id="NJC16424.1"/>
    </source>
</evidence>
<dbReference type="GeneID" id="86892175"/>
<accession>A0A7X6BHJ8</accession>
<feature type="domain" description="FecR protein" evidence="1">
    <location>
        <begin position="184"/>
        <end position="272"/>
    </location>
</feature>
<evidence type="ECO:0000313" key="6">
    <source>
        <dbReference type="Proteomes" id="UP001302374"/>
    </source>
</evidence>
<feature type="domain" description="Protein FecR C-terminal" evidence="2">
    <location>
        <begin position="318"/>
        <end position="386"/>
    </location>
</feature>
<dbReference type="Proteomes" id="UP000576368">
    <property type="component" value="Unassembled WGS sequence"/>
</dbReference>
<organism evidence="3 5">
    <name type="scientific">Butyricimonas paravirosa</name>
    <dbReference type="NCBI Taxonomy" id="1472417"/>
    <lineage>
        <taxon>Bacteria</taxon>
        <taxon>Pseudomonadati</taxon>
        <taxon>Bacteroidota</taxon>
        <taxon>Bacteroidia</taxon>
        <taxon>Bacteroidales</taxon>
        <taxon>Odoribacteraceae</taxon>
        <taxon>Butyricimonas</taxon>
    </lineage>
</organism>
<name>A0A7X6BHJ8_9BACT</name>
<protein>
    <submittedName>
        <fullName evidence="4">DUF4974 domain-containing protein</fullName>
    </submittedName>
    <submittedName>
        <fullName evidence="3">Ferric-dicitrate binding protein FerR (Iron transport regulator)</fullName>
    </submittedName>
</protein>
<dbReference type="Gene3D" id="3.55.50.30">
    <property type="match status" value="1"/>
</dbReference>
<dbReference type="RefSeq" id="WP_147344496.1">
    <property type="nucleotide sequence ID" value="NZ_BMPA01000001.1"/>
</dbReference>
<dbReference type="AlphaFoldDB" id="A0A7X6BHJ8"/>
<dbReference type="InterPro" id="IPR006860">
    <property type="entry name" value="FecR"/>
</dbReference>
<dbReference type="EMBL" id="JAATLI010000001">
    <property type="protein sequence ID" value="NJC16424.1"/>
    <property type="molecule type" value="Genomic_DNA"/>
</dbReference>
<evidence type="ECO:0000313" key="5">
    <source>
        <dbReference type="Proteomes" id="UP000576368"/>
    </source>
</evidence>
<dbReference type="Proteomes" id="UP001302374">
    <property type="component" value="Chromosome"/>
</dbReference>
<dbReference type="Gene3D" id="2.60.120.1440">
    <property type="match status" value="1"/>
</dbReference>
<dbReference type="Pfam" id="PF04773">
    <property type="entry name" value="FecR"/>
    <property type="match status" value="1"/>
</dbReference>
<sequence length="388" mass="44541">MEIFNEKIVRMIRLYLSGAISEEERQELERWIKESERNLRFFEEMKEEGRFAEEFPEFCRIDMEKGWRRFEQQILPNRWSLWKQVLRYAAVIAVPVAIGLSVWLLNQGEKKGSPVVCEAIEPGQVKAMLVLPGGTTLALKDMKQKEIEVGEGLKATQTSAGLVYDTGIDEKEEKLQYSMLKIPRGGEFNLTLSDGTNIILNSATNLKYPVRFGREERRVYLEGEAYFEVKKDSTRPFCVEIEGMQVQVYGTSFNVNARKGEDVQTVLVEGEVGIKLPNSQKEYMLSPGKLAHFDRGTGKVQIKSVNVQQYVAWTKGIFTFEEESLEQIMNTLSLWYDVDVFYQTESVKQLHFSGHLGRYKEIQDILGAITEATGVKFTIKERIIIVTK</sequence>
<evidence type="ECO:0000313" key="4">
    <source>
        <dbReference type="EMBL" id="WOF13073.1"/>
    </source>
</evidence>
<evidence type="ECO:0000259" key="2">
    <source>
        <dbReference type="Pfam" id="PF16344"/>
    </source>
</evidence>
<proteinExistence type="predicted"/>
<evidence type="ECO:0000259" key="1">
    <source>
        <dbReference type="Pfam" id="PF04773"/>
    </source>
</evidence>
<dbReference type="PANTHER" id="PTHR30273">
    <property type="entry name" value="PERIPLASMIC SIGNAL SENSOR AND SIGMA FACTOR ACTIVATOR FECR-RELATED"/>
    <property type="match status" value="1"/>
</dbReference>
<dbReference type="GO" id="GO:0016989">
    <property type="term" value="F:sigma factor antagonist activity"/>
    <property type="evidence" value="ECO:0007669"/>
    <property type="project" value="TreeGrafter"/>
</dbReference>
<dbReference type="FunFam" id="2.60.120.1440:FF:000001">
    <property type="entry name" value="Putative anti-sigma factor"/>
    <property type="match status" value="1"/>
</dbReference>
<dbReference type="InterPro" id="IPR012373">
    <property type="entry name" value="Ferrdict_sens_TM"/>
</dbReference>
<dbReference type="Pfam" id="PF16344">
    <property type="entry name" value="FecR_C"/>
    <property type="match status" value="1"/>
</dbReference>
<keyword evidence="6" id="KW-1185">Reference proteome</keyword>
<reference evidence="3 5" key="2">
    <citation type="submission" date="2020-03" db="EMBL/GenBank/DDBJ databases">
        <title>Genomic Encyclopedia of Type Strains, Phase IV (KMG-IV): sequencing the most valuable type-strain genomes for metagenomic binning, comparative biology and taxonomic classification.</title>
        <authorList>
            <person name="Goeker M."/>
        </authorList>
    </citation>
    <scope>NUCLEOTIDE SEQUENCE [LARGE SCALE GENOMIC DNA]</scope>
    <source>
        <strain evidence="3 5">DSM 105722</strain>
    </source>
</reference>
<dbReference type="EMBL" id="CP043839">
    <property type="protein sequence ID" value="WOF13073.1"/>
    <property type="molecule type" value="Genomic_DNA"/>
</dbReference>